<organism evidence="2">
    <name type="scientific">freshwater metagenome</name>
    <dbReference type="NCBI Taxonomy" id="449393"/>
    <lineage>
        <taxon>unclassified sequences</taxon>
        <taxon>metagenomes</taxon>
        <taxon>ecological metagenomes</taxon>
    </lineage>
</organism>
<feature type="domain" description="Beta-lactamase-related" evidence="1">
    <location>
        <begin position="69"/>
        <end position="377"/>
    </location>
</feature>
<dbReference type="SUPFAM" id="SSF56601">
    <property type="entry name" value="beta-lactamase/transpeptidase-like"/>
    <property type="match status" value="1"/>
</dbReference>
<dbReference type="Pfam" id="PF00144">
    <property type="entry name" value="Beta-lactamase"/>
    <property type="match status" value="1"/>
</dbReference>
<dbReference type="Gene3D" id="3.40.710.10">
    <property type="entry name" value="DD-peptidase/beta-lactamase superfamily"/>
    <property type="match status" value="1"/>
</dbReference>
<dbReference type="InterPro" id="IPR050491">
    <property type="entry name" value="AmpC-like"/>
</dbReference>
<dbReference type="AlphaFoldDB" id="A0A6J7LAS3"/>
<dbReference type="PANTHER" id="PTHR46825:SF7">
    <property type="entry name" value="D-ALANYL-D-ALANINE CARBOXYPEPTIDASE"/>
    <property type="match status" value="1"/>
</dbReference>
<dbReference type="InterPro" id="IPR012338">
    <property type="entry name" value="Beta-lactam/transpept-like"/>
</dbReference>
<sequence>MVRIPSLVAAGLVAALAATFTPIAAGAVPAPTAVALAQPVPIDRSRQMPAADRAAIDTAAAQYLGQSIDKTPGLWLAVWDPEKGYYEQGYGQAAIGGAPATTKDAFRIGSITKTVFATAVLERVSGGQLALTDTVRDLDPALARKYPAIAKATVKQLLGMTSRIPDYADAAVGIMVSDPQHSFTRDDLISLGLAKGKAIPAPGGYSTTNYIILGEVMKKVTGLTPEQLVNAVFRQSGMKQSRLPAGPNVLPSPKATGYSGELLTAEFGALSPSLTTTSDVGAWRMDWGKEGGGAYSNIGDLAKWGGLCLGTSLLPPKLATQRLKTTKIDAGNYGLGIIRQGDWLAHSGQAIGYEANVACNPKTGAVVALAVNSTYGMLDVNGAIGDAAYPAYAKAAGG</sequence>
<dbReference type="EMBL" id="CAFBNE010000104">
    <property type="protein sequence ID" value="CAB4964865.1"/>
    <property type="molecule type" value="Genomic_DNA"/>
</dbReference>
<name>A0A6J7LAS3_9ZZZZ</name>
<proteinExistence type="predicted"/>
<gene>
    <name evidence="2" type="ORF">UFOPK3772_02574</name>
</gene>
<evidence type="ECO:0000259" key="1">
    <source>
        <dbReference type="Pfam" id="PF00144"/>
    </source>
</evidence>
<dbReference type="PANTHER" id="PTHR46825">
    <property type="entry name" value="D-ALANYL-D-ALANINE-CARBOXYPEPTIDASE/ENDOPEPTIDASE AMPH"/>
    <property type="match status" value="1"/>
</dbReference>
<protein>
    <submittedName>
        <fullName evidence="2">Unannotated protein</fullName>
    </submittedName>
</protein>
<evidence type="ECO:0000313" key="2">
    <source>
        <dbReference type="EMBL" id="CAB4964865.1"/>
    </source>
</evidence>
<dbReference type="InterPro" id="IPR001466">
    <property type="entry name" value="Beta-lactam-related"/>
</dbReference>
<accession>A0A6J7LAS3</accession>
<reference evidence="2" key="1">
    <citation type="submission" date="2020-05" db="EMBL/GenBank/DDBJ databases">
        <authorList>
            <person name="Chiriac C."/>
            <person name="Salcher M."/>
            <person name="Ghai R."/>
            <person name="Kavagutti S V."/>
        </authorList>
    </citation>
    <scope>NUCLEOTIDE SEQUENCE</scope>
</reference>